<dbReference type="Pfam" id="PF02687">
    <property type="entry name" value="FtsX"/>
    <property type="match status" value="1"/>
</dbReference>
<evidence type="ECO:0000313" key="8">
    <source>
        <dbReference type="EMBL" id="MCK7595512.1"/>
    </source>
</evidence>
<evidence type="ECO:0000256" key="3">
    <source>
        <dbReference type="ARBA" id="ARBA00022692"/>
    </source>
</evidence>
<dbReference type="PANTHER" id="PTHR43738:SF3">
    <property type="entry name" value="ABC TRANSPORTER PERMEASE"/>
    <property type="match status" value="1"/>
</dbReference>
<reference evidence="8" key="1">
    <citation type="submission" date="2022-04" db="EMBL/GenBank/DDBJ databases">
        <title>Lysobacter sp. CAU 1642 isolated from sea sand.</title>
        <authorList>
            <person name="Kim W."/>
        </authorList>
    </citation>
    <scope>NUCLEOTIDE SEQUENCE</scope>
    <source>
        <strain evidence="8">CAU 1642</strain>
    </source>
</reference>
<dbReference type="EMBL" id="JALNMH010000020">
    <property type="protein sequence ID" value="MCK7595512.1"/>
    <property type="molecule type" value="Genomic_DNA"/>
</dbReference>
<accession>A0ABT0GND2</accession>
<feature type="transmembrane region" description="Helical" evidence="6">
    <location>
        <begin position="261"/>
        <end position="282"/>
    </location>
</feature>
<gene>
    <name evidence="8" type="ORF">M0G41_17795</name>
</gene>
<sequence>MTRTGFVLANLFHKKTRTVLTLGCIIFAFLLFGLLQSLNQIFSAGADFVGATRIVTQSRVSFTNSLPMRMVPEMDAIPGVERVMYQQWFGAVFRDDPQIFAFAVDPQRLRDVYPEWVMPDEHWTAFRDIRQSMIAGKLLAEKHGWKVGDRIPIQSNIFPRKDGSKDWEFELVGIYDGIDEEWKKQTAGGLYINRDYFAEAAQFGGGLAGIFIVKLQDPGMAEQVASTIDRRFENTADETKSMAEKDFQVGFIKQMGDIGLIVRWILFAVFFTLLLVVGNTMAQSVRERVPQLAVLKTLGFTDNAVLGFVLAETFALCAIGGLLGLGLATLAGAGLAAAAGPMLPIAVDAAVWIAGLIAIIVLALAVGLLPALRARNLKIVDALADR</sequence>
<feature type="domain" description="ABC3 transporter permease C-terminal" evidence="7">
    <location>
        <begin position="266"/>
        <end position="378"/>
    </location>
</feature>
<dbReference type="InterPro" id="IPR003838">
    <property type="entry name" value="ABC3_permease_C"/>
</dbReference>
<evidence type="ECO:0000256" key="5">
    <source>
        <dbReference type="ARBA" id="ARBA00023136"/>
    </source>
</evidence>
<keyword evidence="9" id="KW-1185">Reference proteome</keyword>
<evidence type="ECO:0000256" key="1">
    <source>
        <dbReference type="ARBA" id="ARBA00004651"/>
    </source>
</evidence>
<organism evidence="8 9">
    <name type="scientific">Pseudomarimonas salicorniae</name>
    <dbReference type="NCBI Taxonomy" id="2933270"/>
    <lineage>
        <taxon>Bacteria</taxon>
        <taxon>Pseudomonadati</taxon>
        <taxon>Pseudomonadota</taxon>
        <taxon>Gammaproteobacteria</taxon>
        <taxon>Lysobacterales</taxon>
        <taxon>Lysobacteraceae</taxon>
        <taxon>Pseudomarimonas</taxon>
    </lineage>
</organism>
<keyword evidence="2" id="KW-1003">Cell membrane</keyword>
<dbReference type="RefSeq" id="WP_248211511.1">
    <property type="nucleotide sequence ID" value="NZ_JALNMH010000020.1"/>
</dbReference>
<evidence type="ECO:0000259" key="7">
    <source>
        <dbReference type="Pfam" id="PF02687"/>
    </source>
</evidence>
<feature type="transmembrane region" description="Helical" evidence="6">
    <location>
        <begin position="303"/>
        <end position="329"/>
    </location>
</feature>
<evidence type="ECO:0000256" key="6">
    <source>
        <dbReference type="SAM" id="Phobius"/>
    </source>
</evidence>
<proteinExistence type="predicted"/>
<comment type="subcellular location">
    <subcellularLocation>
        <location evidence="1">Cell membrane</location>
        <topology evidence="1">Multi-pass membrane protein</topology>
    </subcellularLocation>
</comment>
<dbReference type="PANTHER" id="PTHR43738">
    <property type="entry name" value="ABC TRANSPORTER, MEMBRANE PROTEIN"/>
    <property type="match status" value="1"/>
</dbReference>
<keyword evidence="4 6" id="KW-1133">Transmembrane helix</keyword>
<dbReference type="Proteomes" id="UP001431449">
    <property type="component" value="Unassembled WGS sequence"/>
</dbReference>
<keyword evidence="3 6" id="KW-0812">Transmembrane</keyword>
<dbReference type="InterPro" id="IPR051125">
    <property type="entry name" value="ABC-4/HrtB_transporter"/>
</dbReference>
<feature type="transmembrane region" description="Helical" evidence="6">
    <location>
        <begin position="349"/>
        <end position="369"/>
    </location>
</feature>
<evidence type="ECO:0000256" key="4">
    <source>
        <dbReference type="ARBA" id="ARBA00022989"/>
    </source>
</evidence>
<evidence type="ECO:0000313" key="9">
    <source>
        <dbReference type="Proteomes" id="UP001431449"/>
    </source>
</evidence>
<keyword evidence="5 6" id="KW-0472">Membrane</keyword>
<evidence type="ECO:0000256" key="2">
    <source>
        <dbReference type="ARBA" id="ARBA00022475"/>
    </source>
</evidence>
<protein>
    <submittedName>
        <fullName evidence="8">ABC transporter permease</fullName>
    </submittedName>
</protein>
<comment type="caution">
    <text evidence="8">The sequence shown here is derived from an EMBL/GenBank/DDBJ whole genome shotgun (WGS) entry which is preliminary data.</text>
</comment>
<name>A0ABT0GND2_9GAMM</name>